<evidence type="ECO:0000313" key="4">
    <source>
        <dbReference type="EMBL" id="CCA68103.1"/>
    </source>
</evidence>
<reference evidence="4 5" key="1">
    <citation type="journal article" date="2011" name="PLoS Pathog.">
        <title>Endophytic Life Strategies Decoded by Genome and Transcriptome Analyses of the Mutualistic Root Symbiont Piriformospora indica.</title>
        <authorList>
            <person name="Zuccaro A."/>
            <person name="Lahrmann U."/>
            <person name="Guldener U."/>
            <person name="Langen G."/>
            <person name="Pfiffi S."/>
            <person name="Biedenkopf D."/>
            <person name="Wong P."/>
            <person name="Samans B."/>
            <person name="Grimm C."/>
            <person name="Basiewicz M."/>
            <person name="Murat C."/>
            <person name="Martin F."/>
            <person name="Kogel K.H."/>
        </authorList>
    </citation>
    <scope>NUCLEOTIDE SEQUENCE [LARGE SCALE GENOMIC DNA]</scope>
    <source>
        <strain evidence="4 5">DSM 11827</strain>
    </source>
</reference>
<accession>G4T9W0</accession>
<evidence type="ECO:0000256" key="1">
    <source>
        <dbReference type="SAM" id="MobiDB-lite"/>
    </source>
</evidence>
<feature type="transmembrane region" description="Helical" evidence="2">
    <location>
        <begin position="52"/>
        <end position="76"/>
    </location>
</feature>
<name>G4T9W0_SERID</name>
<comment type="caution">
    <text evidence="4">The sequence shown here is derived from an EMBL/GenBank/DDBJ whole genome shotgun (WGS) entry which is preliminary data.</text>
</comment>
<dbReference type="HOGENOM" id="CLU_750299_0_0_1"/>
<feature type="domain" description="DUF6533" evidence="3">
    <location>
        <begin position="60"/>
        <end position="103"/>
    </location>
</feature>
<gene>
    <name evidence="4" type="ORF">PIIN_01971</name>
</gene>
<proteinExistence type="predicted"/>
<feature type="transmembrane region" description="Helical" evidence="2">
    <location>
        <begin position="167"/>
        <end position="188"/>
    </location>
</feature>
<keyword evidence="2" id="KW-1133">Transmembrane helix</keyword>
<dbReference type="Pfam" id="PF20151">
    <property type="entry name" value="DUF6533"/>
    <property type="match status" value="1"/>
</dbReference>
<dbReference type="InParanoid" id="G4T9W0"/>
<feature type="transmembrane region" description="Helical" evidence="2">
    <location>
        <begin position="258"/>
        <end position="276"/>
    </location>
</feature>
<evidence type="ECO:0000313" key="5">
    <source>
        <dbReference type="Proteomes" id="UP000007148"/>
    </source>
</evidence>
<keyword evidence="2" id="KW-0812">Transmembrane</keyword>
<feature type="transmembrane region" description="Helical" evidence="2">
    <location>
        <begin position="96"/>
        <end position="116"/>
    </location>
</feature>
<dbReference type="AlphaFoldDB" id="G4T9W0"/>
<dbReference type="OMA" id="WILEMSF"/>
<keyword evidence="2" id="KW-0472">Membrane</keyword>
<dbReference type="EMBL" id="CAFZ01000026">
    <property type="protein sequence ID" value="CCA68103.1"/>
    <property type="molecule type" value="Genomic_DNA"/>
</dbReference>
<organism evidence="4 5">
    <name type="scientific">Serendipita indica (strain DSM 11827)</name>
    <name type="common">Root endophyte fungus</name>
    <name type="synonym">Piriformospora indica</name>
    <dbReference type="NCBI Taxonomy" id="1109443"/>
    <lineage>
        <taxon>Eukaryota</taxon>
        <taxon>Fungi</taxon>
        <taxon>Dikarya</taxon>
        <taxon>Basidiomycota</taxon>
        <taxon>Agaricomycotina</taxon>
        <taxon>Agaricomycetes</taxon>
        <taxon>Sebacinales</taxon>
        <taxon>Serendipitaceae</taxon>
        <taxon>Serendipita</taxon>
    </lineage>
</organism>
<dbReference type="Proteomes" id="UP000007148">
    <property type="component" value="Unassembled WGS sequence"/>
</dbReference>
<feature type="region of interest" description="Disordered" evidence="1">
    <location>
        <begin position="1"/>
        <end position="36"/>
    </location>
</feature>
<dbReference type="InterPro" id="IPR045340">
    <property type="entry name" value="DUF6533"/>
</dbReference>
<protein>
    <recommendedName>
        <fullName evidence="3">DUF6533 domain-containing protein</fullName>
    </recommendedName>
</protein>
<keyword evidence="5" id="KW-1185">Reference proteome</keyword>
<evidence type="ECO:0000256" key="2">
    <source>
        <dbReference type="SAM" id="Phobius"/>
    </source>
</evidence>
<sequence>MRLRPVPRNGPVPTGPRAADRSAAPGGHTTVADSKKRHSFSLPSRYVFTSRFAIITLKVCSAAAVTILCYDTLLTLREEVRWLWPMKWEAIKVGLYINRLIAITFSIYSCLHFAGLQRDLSKAYCRGAFSAVGLACFCSTAICNWIILCRTNALLGSGKENYRRLLILFYAIVHFGTLYIAIRIIILVQSKTFYSREIYSCAFAFHSHIMRFQWILEMSFEATLFSITIYKLYELRSSVPYFRQTLSRLFYVLFRDGASYYVILFFLRIANVVAYANKHGSLNFIALYIQWSIMTVFIFRIQLNLLDASHQTWPEDSMELTDVGTSAATGEVTRQFRIRMAAQQRQRELSTFSIGESYEIKPPEQVENI</sequence>
<feature type="transmembrane region" description="Helical" evidence="2">
    <location>
        <begin position="282"/>
        <end position="301"/>
    </location>
</feature>
<evidence type="ECO:0000259" key="3">
    <source>
        <dbReference type="Pfam" id="PF20151"/>
    </source>
</evidence>
<feature type="transmembrane region" description="Helical" evidence="2">
    <location>
        <begin position="128"/>
        <end position="147"/>
    </location>
</feature>
<dbReference type="OrthoDB" id="2958007at2759"/>